<gene>
    <name evidence="3" type="ORF">C6P61_13305</name>
    <name evidence="2" type="ORF">F5985_18100</name>
</gene>
<evidence type="ECO:0000313" key="4">
    <source>
        <dbReference type="Proteomes" id="UP000238326"/>
    </source>
</evidence>
<comment type="caution">
    <text evidence="3">The sequence shown here is derived from an EMBL/GenBank/DDBJ whole genome shotgun (WGS) entry which is preliminary data.</text>
</comment>
<dbReference type="Proteomes" id="UP000481947">
    <property type="component" value="Unassembled WGS sequence"/>
</dbReference>
<dbReference type="PANTHER" id="PTHR35936:SF19">
    <property type="entry name" value="AMINO-ACID-BINDING PROTEIN YXEM-RELATED"/>
    <property type="match status" value="1"/>
</dbReference>
<dbReference type="RefSeq" id="WP_105730418.1">
    <property type="nucleotide sequence ID" value="NZ_PVLR01000040.1"/>
</dbReference>
<protein>
    <submittedName>
        <fullName evidence="3">ABC transporter permease</fullName>
    </submittedName>
    <submittedName>
        <fullName evidence="2">Amino acid ABC transporter substrate-binding protein</fullName>
    </submittedName>
</protein>
<keyword evidence="1" id="KW-0732">Signal</keyword>
<dbReference type="InterPro" id="IPR006311">
    <property type="entry name" value="TAT_signal"/>
</dbReference>
<dbReference type="PROSITE" id="PS51318">
    <property type="entry name" value="TAT"/>
    <property type="match status" value="1"/>
</dbReference>
<feature type="chain" id="PRO_5044580365" evidence="1">
    <location>
        <begin position="30"/>
        <end position="290"/>
    </location>
</feature>
<sequence length="290" mass="31294">MSDLTSHSRRRLLQAGALALALPAMALHAQELEDLDKVRAAGTLKVALYKDNGPYSDGKGEAISGVDVALARGLAREMGLGLQLLAFDAGENMNDDLRNMVWRGHYLGYGPADVMLHVPADKFLMRQNPQVLLFGPYARETLVVFHDRQRLPEVRTGDDLASLALGAERGSGAASTLMGYRSGRLRDQVRIFNSGVQAADAVLQGEVAAAYVTRAQAETALFRRQADAARFGLSQLGLPGLSDNGWPLGMAVKSSHRALATELEAALQRLRDKGELLAMFRSQGLTLMAP</sequence>
<dbReference type="Proteomes" id="UP000238326">
    <property type="component" value="Unassembled WGS sequence"/>
</dbReference>
<evidence type="ECO:0000313" key="3">
    <source>
        <dbReference type="EMBL" id="PRD67954.1"/>
    </source>
</evidence>
<dbReference type="Gene3D" id="3.40.190.10">
    <property type="entry name" value="Periplasmic binding protein-like II"/>
    <property type="match status" value="3"/>
</dbReference>
<feature type="signal peptide" evidence="1">
    <location>
        <begin position="1"/>
        <end position="29"/>
    </location>
</feature>
<organism evidence="3 4">
    <name type="scientific">Malikia spinosa</name>
    <dbReference type="NCBI Taxonomy" id="86180"/>
    <lineage>
        <taxon>Bacteria</taxon>
        <taxon>Pseudomonadati</taxon>
        <taxon>Pseudomonadota</taxon>
        <taxon>Betaproteobacteria</taxon>
        <taxon>Burkholderiales</taxon>
        <taxon>Comamonadaceae</taxon>
        <taxon>Malikia</taxon>
    </lineage>
</organism>
<dbReference type="EMBL" id="VYSB01000038">
    <property type="protein sequence ID" value="MYZ53984.1"/>
    <property type="molecule type" value="Genomic_DNA"/>
</dbReference>
<reference evidence="3 4" key="1">
    <citation type="submission" date="2018-03" db="EMBL/GenBank/DDBJ databases">
        <title>Comparative genomics illustrates the genes involved in a hyperalkaliphilic mechanisms of Serpentinomonas isolated from highly-alkaline calcium-rich serpentinized springs.</title>
        <authorList>
            <person name="Suzuki S."/>
            <person name="Ishii S."/>
            <person name="Walworth N."/>
            <person name="Bird L."/>
            <person name="Kuenen J.G."/>
            <person name="Nealson K.H."/>
        </authorList>
    </citation>
    <scope>NUCLEOTIDE SEQUENCE [LARGE SCALE GENOMIC DNA]</scope>
    <source>
        <strain evidence="3 4">83</strain>
    </source>
</reference>
<dbReference type="AlphaFoldDB" id="A0A2S9KC10"/>
<proteinExistence type="predicted"/>
<dbReference type="OrthoDB" id="6192933at2"/>
<dbReference type="SUPFAM" id="SSF53850">
    <property type="entry name" value="Periplasmic binding protein-like II"/>
    <property type="match status" value="1"/>
</dbReference>
<evidence type="ECO:0000313" key="5">
    <source>
        <dbReference type="Proteomes" id="UP000481947"/>
    </source>
</evidence>
<name>A0A2S9KC10_9BURK</name>
<dbReference type="PANTHER" id="PTHR35936">
    <property type="entry name" value="MEMBRANE-BOUND LYTIC MUREIN TRANSGLYCOSYLASE F"/>
    <property type="match status" value="1"/>
</dbReference>
<keyword evidence="4" id="KW-1185">Reference proteome</keyword>
<reference evidence="2 5" key="2">
    <citation type="submission" date="2019-09" db="EMBL/GenBank/DDBJ databases">
        <title>Identification of Malikia spinosa a prominent benzene-, toluene-, and ethylbenzene-degrading bacterium: enrichment, isolation and whole genome sequencing.</title>
        <authorList>
            <person name="Tancsics A."/>
            <person name="Revesz F."/>
            <person name="Kriszt B."/>
        </authorList>
    </citation>
    <scope>NUCLEOTIDE SEQUENCE [LARGE SCALE GENOMIC DNA]</scope>
    <source>
        <strain evidence="2 5">AB6</strain>
    </source>
</reference>
<evidence type="ECO:0000313" key="2">
    <source>
        <dbReference type="EMBL" id="MYZ53984.1"/>
    </source>
</evidence>
<evidence type="ECO:0000256" key="1">
    <source>
        <dbReference type="SAM" id="SignalP"/>
    </source>
</evidence>
<accession>A0A2S9KC10</accession>
<dbReference type="EMBL" id="PVLR01000040">
    <property type="protein sequence ID" value="PRD67954.1"/>
    <property type="molecule type" value="Genomic_DNA"/>
</dbReference>